<dbReference type="AlphaFoldDB" id="A0A833ZJ47"/>
<feature type="compositionally biased region" description="Polar residues" evidence="1">
    <location>
        <begin position="88"/>
        <end position="97"/>
    </location>
</feature>
<evidence type="ECO:0000313" key="2">
    <source>
        <dbReference type="EMBL" id="KAF6094950.1"/>
    </source>
</evidence>
<feature type="region of interest" description="Disordered" evidence="1">
    <location>
        <begin position="66"/>
        <end position="156"/>
    </location>
</feature>
<comment type="caution">
    <text evidence="2">The sequence shown here is derived from an EMBL/GenBank/DDBJ whole genome shotgun (WGS) entry which is preliminary data.</text>
</comment>
<name>A0A833ZJ47_9CHIR</name>
<accession>A0A833ZJ47</accession>
<feature type="compositionally biased region" description="Polar residues" evidence="1">
    <location>
        <begin position="71"/>
        <end position="80"/>
    </location>
</feature>
<reference evidence="2 3" key="1">
    <citation type="journal article" date="2020" name="Nature">
        <title>Six reference-quality genomes reveal evolution of bat adaptations.</title>
        <authorList>
            <person name="Jebb D."/>
            <person name="Huang Z."/>
            <person name="Pippel M."/>
            <person name="Hughes G.M."/>
            <person name="Lavrichenko K."/>
            <person name="Devanna P."/>
            <person name="Winkler S."/>
            <person name="Jermiin L.S."/>
            <person name="Skirmuntt E.C."/>
            <person name="Katzourakis A."/>
            <person name="Burkitt-Gray L."/>
            <person name="Ray D.A."/>
            <person name="Sullivan K.A.M."/>
            <person name="Roscito J.G."/>
            <person name="Kirilenko B.M."/>
            <person name="Davalos L.M."/>
            <person name="Corthals A.P."/>
            <person name="Power M.L."/>
            <person name="Jones G."/>
            <person name="Ransome R.D."/>
            <person name="Dechmann D.K.N."/>
            <person name="Locatelli A.G."/>
            <person name="Puechmaille S.J."/>
            <person name="Fedrigo O."/>
            <person name="Jarvis E.D."/>
            <person name="Hiller M."/>
            <person name="Vernes S.C."/>
            <person name="Myers E.W."/>
            <person name="Teeling E.C."/>
        </authorList>
    </citation>
    <scope>NUCLEOTIDE SEQUENCE [LARGE SCALE GENOMIC DNA]</scope>
    <source>
        <strain evidence="2">Bat1K_MPI-CBG_1</strain>
    </source>
</reference>
<feature type="compositionally biased region" description="Basic and acidic residues" evidence="1">
    <location>
        <begin position="98"/>
        <end position="116"/>
    </location>
</feature>
<organism evidence="2 3">
    <name type="scientific">Phyllostomus discolor</name>
    <name type="common">pale spear-nosed bat</name>
    <dbReference type="NCBI Taxonomy" id="89673"/>
    <lineage>
        <taxon>Eukaryota</taxon>
        <taxon>Metazoa</taxon>
        <taxon>Chordata</taxon>
        <taxon>Craniata</taxon>
        <taxon>Vertebrata</taxon>
        <taxon>Euteleostomi</taxon>
        <taxon>Mammalia</taxon>
        <taxon>Eutheria</taxon>
        <taxon>Laurasiatheria</taxon>
        <taxon>Chiroptera</taxon>
        <taxon>Yangochiroptera</taxon>
        <taxon>Phyllostomidae</taxon>
        <taxon>Phyllostominae</taxon>
        <taxon>Phyllostomus</taxon>
    </lineage>
</organism>
<evidence type="ECO:0000256" key="1">
    <source>
        <dbReference type="SAM" id="MobiDB-lite"/>
    </source>
</evidence>
<evidence type="ECO:0000313" key="3">
    <source>
        <dbReference type="Proteomes" id="UP000664940"/>
    </source>
</evidence>
<gene>
    <name evidence="2" type="ORF">HJG60_012005</name>
</gene>
<protein>
    <submittedName>
        <fullName evidence="2">Uncharacterized protein</fullName>
    </submittedName>
</protein>
<proteinExistence type="predicted"/>
<sequence length="156" mass="17204">MLAADILASHGSLFGSQRVSNECPCWLPRCCMISKQVEGTASRSPSDCRTNVRARARARARTLSPLMRSRTIGSLTQENTEGLAGLRASQTSGLSTAQDKKLVESLRSKSWHEHKGQVPPENLFKKGMKVLSAMDPPQERQRTEKSPTKRHTCTSP</sequence>
<feature type="compositionally biased region" description="Basic and acidic residues" evidence="1">
    <location>
        <begin position="137"/>
        <end position="147"/>
    </location>
</feature>
<dbReference type="Proteomes" id="UP000664940">
    <property type="component" value="Unassembled WGS sequence"/>
</dbReference>
<dbReference type="EMBL" id="JABVXQ010000008">
    <property type="protein sequence ID" value="KAF6094950.1"/>
    <property type="molecule type" value="Genomic_DNA"/>
</dbReference>